<dbReference type="PANTHER" id="PTHR11157:SF126">
    <property type="entry name" value="ELONGATION OF VERY LONG CHAIN FATTY ACIDS PROTEIN"/>
    <property type="match status" value="1"/>
</dbReference>
<evidence type="ECO:0000256" key="3">
    <source>
        <dbReference type="ARBA" id="ARBA00022679"/>
    </source>
</evidence>
<dbReference type="InterPro" id="IPR002076">
    <property type="entry name" value="ELO_fam"/>
</dbReference>
<proteinExistence type="predicted"/>
<name>A0AAX4PIS2_9CHLO</name>
<dbReference type="GO" id="GO:0034625">
    <property type="term" value="P:fatty acid elongation, monounsaturated fatty acid"/>
    <property type="evidence" value="ECO:0007669"/>
    <property type="project" value="TreeGrafter"/>
</dbReference>
<evidence type="ECO:0000256" key="7">
    <source>
        <dbReference type="ARBA" id="ARBA00023098"/>
    </source>
</evidence>
<dbReference type="Pfam" id="PF01151">
    <property type="entry name" value="ELO"/>
    <property type="match status" value="1"/>
</dbReference>
<keyword evidence="8 10" id="KW-0472">Membrane</keyword>
<comment type="subcellular location">
    <subcellularLocation>
        <location evidence="1">Membrane</location>
        <topology evidence="1">Multi-pass membrane protein</topology>
    </subcellularLocation>
</comment>
<keyword evidence="12" id="KW-1185">Reference proteome</keyword>
<evidence type="ECO:0000256" key="6">
    <source>
        <dbReference type="ARBA" id="ARBA00022989"/>
    </source>
</evidence>
<organism evidence="11 12">
    <name type="scientific">Chloropicon roscoffensis</name>
    <dbReference type="NCBI Taxonomy" id="1461544"/>
    <lineage>
        <taxon>Eukaryota</taxon>
        <taxon>Viridiplantae</taxon>
        <taxon>Chlorophyta</taxon>
        <taxon>Chloropicophyceae</taxon>
        <taxon>Chloropicales</taxon>
        <taxon>Chloropicaceae</taxon>
        <taxon>Chloropicon</taxon>
    </lineage>
</organism>
<feature type="transmembrane region" description="Helical" evidence="10">
    <location>
        <begin position="55"/>
        <end position="74"/>
    </location>
</feature>
<gene>
    <name evidence="11" type="ORF">HKI87_14g77740</name>
</gene>
<dbReference type="Proteomes" id="UP001472866">
    <property type="component" value="Chromosome 14"/>
</dbReference>
<evidence type="ECO:0000256" key="10">
    <source>
        <dbReference type="SAM" id="Phobius"/>
    </source>
</evidence>
<evidence type="ECO:0000256" key="9">
    <source>
        <dbReference type="ARBA" id="ARBA00023160"/>
    </source>
</evidence>
<feature type="transmembrane region" description="Helical" evidence="10">
    <location>
        <begin position="255"/>
        <end position="278"/>
    </location>
</feature>
<keyword evidence="7" id="KW-0443">Lipid metabolism</keyword>
<dbReference type="PANTHER" id="PTHR11157">
    <property type="entry name" value="FATTY ACID ACYL TRANSFERASE-RELATED"/>
    <property type="match status" value="1"/>
</dbReference>
<evidence type="ECO:0000256" key="5">
    <source>
        <dbReference type="ARBA" id="ARBA00022832"/>
    </source>
</evidence>
<evidence type="ECO:0000313" key="11">
    <source>
        <dbReference type="EMBL" id="WZN66209.1"/>
    </source>
</evidence>
<keyword evidence="2" id="KW-0444">Lipid biosynthesis</keyword>
<protein>
    <submittedName>
        <fullName evidence="11">Fatty acid elongase</fullName>
    </submittedName>
</protein>
<evidence type="ECO:0000256" key="2">
    <source>
        <dbReference type="ARBA" id="ARBA00022516"/>
    </source>
</evidence>
<reference evidence="11 12" key="1">
    <citation type="submission" date="2024-03" db="EMBL/GenBank/DDBJ databases">
        <title>Complete genome sequence of the green alga Chloropicon roscoffensis RCC1871.</title>
        <authorList>
            <person name="Lemieux C."/>
            <person name="Pombert J.-F."/>
            <person name="Otis C."/>
            <person name="Turmel M."/>
        </authorList>
    </citation>
    <scope>NUCLEOTIDE SEQUENCE [LARGE SCALE GENOMIC DNA]</scope>
    <source>
        <strain evidence="11 12">RCC1871</strain>
    </source>
</reference>
<evidence type="ECO:0000256" key="4">
    <source>
        <dbReference type="ARBA" id="ARBA00022692"/>
    </source>
</evidence>
<keyword evidence="5" id="KW-0276">Fatty acid metabolism</keyword>
<keyword evidence="9" id="KW-0275">Fatty acid biosynthesis</keyword>
<feature type="transmembrane region" description="Helical" evidence="10">
    <location>
        <begin position="167"/>
        <end position="184"/>
    </location>
</feature>
<evidence type="ECO:0000256" key="1">
    <source>
        <dbReference type="ARBA" id="ARBA00004141"/>
    </source>
</evidence>
<evidence type="ECO:0000256" key="8">
    <source>
        <dbReference type="ARBA" id="ARBA00023136"/>
    </source>
</evidence>
<dbReference type="GO" id="GO:0034626">
    <property type="term" value="P:fatty acid elongation, polyunsaturated fatty acid"/>
    <property type="evidence" value="ECO:0007669"/>
    <property type="project" value="TreeGrafter"/>
</dbReference>
<feature type="transmembrane region" description="Helical" evidence="10">
    <location>
        <begin position="86"/>
        <end position="114"/>
    </location>
</feature>
<feature type="transmembrane region" description="Helical" evidence="10">
    <location>
        <begin position="134"/>
        <end position="155"/>
    </location>
</feature>
<keyword evidence="6 10" id="KW-1133">Transmembrane helix</keyword>
<dbReference type="EMBL" id="CP151514">
    <property type="protein sequence ID" value="WZN66209.1"/>
    <property type="molecule type" value="Genomic_DNA"/>
</dbReference>
<dbReference type="GO" id="GO:0009922">
    <property type="term" value="F:fatty acid elongase activity"/>
    <property type="evidence" value="ECO:0007669"/>
    <property type="project" value="InterPro"/>
</dbReference>
<accession>A0AAX4PIS2</accession>
<sequence>MENVIGMVSAKWAEWDAYVEPLVFTYIEKVFGEDIRKKPSFHVRQQPHIIQSPTITVTSSLIYIVIVSLAKLLVTQKPKGAKDPQWLKTLVLFHNVFLVGLSAYMSGGICYQVWKNGYSLWGSPYNEKETELARFILIFYLSKLYEYLDTIIMIFKRNMYQVTFLHCYHHVSVGFFWWMAYYIMPGGEGWLGAALNSFVHVVMYSYYLLATLSSSNPGFRKKYLWWGRYLTTFQMLQFVENGLHCMYMLRNKTYSSVMASFGVGYMVTLLILFGNFFVRKYILGTGGKKKTQ</sequence>
<keyword evidence="3" id="KW-0808">Transferase</keyword>
<feature type="transmembrane region" description="Helical" evidence="10">
    <location>
        <begin position="229"/>
        <end position="249"/>
    </location>
</feature>
<dbReference type="AlphaFoldDB" id="A0AAX4PIS2"/>
<feature type="transmembrane region" description="Helical" evidence="10">
    <location>
        <begin position="190"/>
        <end position="209"/>
    </location>
</feature>
<dbReference type="GO" id="GO:0019367">
    <property type="term" value="P:fatty acid elongation, saturated fatty acid"/>
    <property type="evidence" value="ECO:0007669"/>
    <property type="project" value="TreeGrafter"/>
</dbReference>
<dbReference type="GO" id="GO:0042761">
    <property type="term" value="P:very long-chain fatty acid biosynthetic process"/>
    <property type="evidence" value="ECO:0007669"/>
    <property type="project" value="TreeGrafter"/>
</dbReference>
<keyword evidence="4 10" id="KW-0812">Transmembrane</keyword>
<evidence type="ECO:0000313" key="12">
    <source>
        <dbReference type="Proteomes" id="UP001472866"/>
    </source>
</evidence>
<dbReference type="GO" id="GO:0005789">
    <property type="term" value="C:endoplasmic reticulum membrane"/>
    <property type="evidence" value="ECO:0007669"/>
    <property type="project" value="TreeGrafter"/>
</dbReference>
<dbReference type="GO" id="GO:0030148">
    <property type="term" value="P:sphingolipid biosynthetic process"/>
    <property type="evidence" value="ECO:0007669"/>
    <property type="project" value="TreeGrafter"/>
</dbReference>